<proteinExistence type="predicted"/>
<evidence type="ECO:0000313" key="2">
    <source>
        <dbReference type="EMBL" id="EER07157.1"/>
    </source>
</evidence>
<protein>
    <submittedName>
        <fullName evidence="2">F-box/LRR-repeat protein, putative</fullName>
    </submittedName>
</protein>
<dbReference type="Proteomes" id="UP000007800">
    <property type="component" value="Unassembled WGS sequence"/>
</dbReference>
<dbReference type="PANTHER" id="PTHR13318:SF95">
    <property type="entry name" value="F-BOX PROTEIN YLR352W"/>
    <property type="match status" value="1"/>
</dbReference>
<dbReference type="GO" id="GO:0031146">
    <property type="term" value="P:SCF-dependent proteasomal ubiquitin-dependent protein catabolic process"/>
    <property type="evidence" value="ECO:0007669"/>
    <property type="project" value="TreeGrafter"/>
</dbReference>
<organism evidence="3">
    <name type="scientific">Perkinsus marinus (strain ATCC 50983 / TXsc)</name>
    <dbReference type="NCBI Taxonomy" id="423536"/>
    <lineage>
        <taxon>Eukaryota</taxon>
        <taxon>Sar</taxon>
        <taxon>Alveolata</taxon>
        <taxon>Perkinsozoa</taxon>
        <taxon>Perkinsea</taxon>
        <taxon>Perkinsida</taxon>
        <taxon>Perkinsidae</taxon>
        <taxon>Perkinsus</taxon>
    </lineage>
</organism>
<evidence type="ECO:0000313" key="3">
    <source>
        <dbReference type="Proteomes" id="UP000007800"/>
    </source>
</evidence>
<dbReference type="GeneID" id="9059717"/>
<accession>C5L7Y7</accession>
<dbReference type="OrthoDB" id="550575at2759"/>
<dbReference type="Gene3D" id="3.80.10.10">
    <property type="entry name" value="Ribonuclease Inhibitor"/>
    <property type="match status" value="1"/>
</dbReference>
<dbReference type="InterPro" id="IPR057207">
    <property type="entry name" value="FBXL15_LRR"/>
</dbReference>
<dbReference type="InParanoid" id="C5L7Y7"/>
<dbReference type="EMBL" id="GG679985">
    <property type="protein sequence ID" value="EER07157.1"/>
    <property type="molecule type" value="Genomic_DNA"/>
</dbReference>
<reference evidence="2 3" key="1">
    <citation type="submission" date="2008-07" db="EMBL/GenBank/DDBJ databases">
        <authorList>
            <person name="El-Sayed N."/>
            <person name="Caler E."/>
            <person name="Inman J."/>
            <person name="Amedeo P."/>
            <person name="Hass B."/>
            <person name="Wortman J."/>
        </authorList>
    </citation>
    <scope>NUCLEOTIDE SEQUENCE [LARGE SCALE GENOMIC DNA]</scope>
    <source>
        <strain evidence="3">ATCC 50983 / TXsc</strain>
    </source>
</reference>
<keyword evidence="3" id="KW-1185">Reference proteome</keyword>
<dbReference type="InterPro" id="IPR032675">
    <property type="entry name" value="LRR_dom_sf"/>
</dbReference>
<dbReference type="Pfam" id="PF25372">
    <property type="entry name" value="DUF7885"/>
    <property type="match status" value="1"/>
</dbReference>
<gene>
    <name evidence="2" type="ORF">Pmar_PMAR025154</name>
</gene>
<name>C5L7Y7_PERM5</name>
<dbReference type="RefSeq" id="XP_002775341.1">
    <property type="nucleotide sequence ID" value="XM_002775295.1"/>
</dbReference>
<evidence type="ECO:0000259" key="1">
    <source>
        <dbReference type="Pfam" id="PF25372"/>
    </source>
</evidence>
<dbReference type="InterPro" id="IPR006553">
    <property type="entry name" value="Leu-rich_rpt_Cys-con_subtyp"/>
</dbReference>
<dbReference type="SMART" id="SM00367">
    <property type="entry name" value="LRR_CC"/>
    <property type="match status" value="2"/>
</dbReference>
<feature type="non-terminal residue" evidence="2">
    <location>
        <position position="293"/>
    </location>
</feature>
<dbReference type="GO" id="GO:0019005">
    <property type="term" value="C:SCF ubiquitin ligase complex"/>
    <property type="evidence" value="ECO:0007669"/>
    <property type="project" value="TreeGrafter"/>
</dbReference>
<dbReference type="OMA" id="SYSPREC"/>
<feature type="domain" description="F-box/LRR-repeat protein 15-like leucin rich repeat" evidence="1">
    <location>
        <begin position="146"/>
        <end position="242"/>
    </location>
</feature>
<dbReference type="SUPFAM" id="SSF52047">
    <property type="entry name" value="RNI-like"/>
    <property type="match status" value="1"/>
</dbReference>
<sequence length="293" mass="32267">MAQLPTSEYYKYMVDLCLRGCGKLNGKAINLFIKRCAALSHIDLFDIPSAAVDSTFAGVRRTCKKLKIIRVGALRRRFTSSMTTESISNITMPLRDTPSCLEELSLLRLDMVKIGQCGMDMIADRLSASLLRLDLSNPEGVCPSPANLSKLTRLKALNLTGWSSTAETLVSALKSLNELEFLDLSDTLMDDAGLSLLAVNLPRLRRLKLSRCRSVSDEGVISILENSGLLETLDLSYNRKITEAIPHNLRCVASKEKFKGFGIKETNLVPLFTAQLADCFLTHTGNTAVIFTT</sequence>
<dbReference type="PANTHER" id="PTHR13318">
    <property type="entry name" value="PARTNER OF PAIRED, ISOFORM B-RELATED"/>
    <property type="match status" value="1"/>
</dbReference>
<dbReference type="AlphaFoldDB" id="C5L7Y7"/>